<dbReference type="EMBL" id="NHSD01000298">
    <property type="protein sequence ID" value="MBK5928296.1"/>
    <property type="molecule type" value="Genomic_DNA"/>
</dbReference>
<accession>A0A934TML9</accession>
<dbReference type="RefSeq" id="WP_201158052.1">
    <property type="nucleotide sequence ID" value="NZ_NHSD01000298.1"/>
</dbReference>
<reference evidence="1" key="2">
    <citation type="journal article" date="2020" name="Microorganisms">
        <title>Osmotic Adaptation and Compatible Solute Biosynthesis of Phototrophic Bacteria as Revealed from Genome Analyses.</title>
        <authorList>
            <person name="Imhoff J.F."/>
            <person name="Rahn T."/>
            <person name="Kunzel S."/>
            <person name="Keller A."/>
            <person name="Neulinger S.C."/>
        </authorList>
    </citation>
    <scope>NUCLEOTIDE SEQUENCE</scope>
    <source>
        <strain evidence="1">LMG 28126</strain>
    </source>
</reference>
<dbReference type="Proteomes" id="UP000706333">
    <property type="component" value="Unassembled WGS sequence"/>
</dbReference>
<gene>
    <name evidence="1" type="ORF">CCR87_13295</name>
</gene>
<dbReference type="AlphaFoldDB" id="A0A934TML9"/>
<name>A0A934TML9_9RHOB</name>
<reference evidence="1" key="1">
    <citation type="submission" date="2017-05" db="EMBL/GenBank/DDBJ databases">
        <authorList>
            <person name="Imhoff J.F."/>
            <person name="Rahn T."/>
            <person name="Kuenzel S."/>
            <person name="Neulinger S.C."/>
        </authorList>
    </citation>
    <scope>NUCLEOTIDE SEQUENCE</scope>
    <source>
        <strain evidence="1">LMG 28126</strain>
    </source>
</reference>
<organism evidence="1 2">
    <name type="scientific">Rhodobaculum claviforme</name>
    <dbReference type="NCBI Taxonomy" id="1549854"/>
    <lineage>
        <taxon>Bacteria</taxon>
        <taxon>Pseudomonadati</taxon>
        <taxon>Pseudomonadota</taxon>
        <taxon>Alphaproteobacteria</taxon>
        <taxon>Rhodobacterales</taxon>
        <taxon>Paracoccaceae</taxon>
        <taxon>Rhodobaculum</taxon>
    </lineage>
</organism>
<keyword evidence="2" id="KW-1185">Reference proteome</keyword>
<protein>
    <submittedName>
        <fullName evidence="1">Uncharacterized protein</fullName>
    </submittedName>
</protein>
<comment type="caution">
    <text evidence="1">The sequence shown here is derived from an EMBL/GenBank/DDBJ whole genome shotgun (WGS) entry which is preliminary data.</text>
</comment>
<sequence>MTGQAGTDLPLRLRLALHATTAAWRPPGDLSAAELDTLRRAARNGWRFRQASPRWDTIWRPQACDLAHHRVFLLPARGFGMRDDDLRALSPGRLHAAGLRFPQPAAVDLHTAEHAPVRAMVPGWCDDCPPRRGGRR</sequence>
<proteinExistence type="predicted"/>
<evidence type="ECO:0000313" key="2">
    <source>
        <dbReference type="Proteomes" id="UP000706333"/>
    </source>
</evidence>
<evidence type="ECO:0000313" key="1">
    <source>
        <dbReference type="EMBL" id="MBK5928296.1"/>
    </source>
</evidence>